<name>A0A0F4YIA0_RASE3</name>
<evidence type="ECO:0000256" key="1">
    <source>
        <dbReference type="ARBA" id="ARBA00004123"/>
    </source>
</evidence>
<feature type="region of interest" description="Disordered" evidence="7">
    <location>
        <begin position="1"/>
        <end position="80"/>
    </location>
</feature>
<feature type="region of interest" description="Disordered" evidence="7">
    <location>
        <begin position="602"/>
        <end position="645"/>
    </location>
</feature>
<dbReference type="PANTHER" id="PTHR31845:SF21">
    <property type="entry name" value="REGULATORY PROTEIN LEU3"/>
    <property type="match status" value="1"/>
</dbReference>
<dbReference type="OrthoDB" id="2341546at2759"/>
<feature type="compositionally biased region" description="Polar residues" evidence="7">
    <location>
        <begin position="166"/>
        <end position="183"/>
    </location>
</feature>
<keyword evidence="4" id="KW-0804">Transcription</keyword>
<comment type="caution">
    <text evidence="8">The sequence shown here is derived from an EMBL/GenBank/DDBJ whole genome shotgun (WGS) entry which is preliminary data.</text>
</comment>
<dbReference type="InterPro" id="IPR001138">
    <property type="entry name" value="Zn2Cys6_DnaBD"/>
</dbReference>
<feature type="compositionally biased region" description="Low complexity" evidence="7">
    <location>
        <begin position="37"/>
        <end position="51"/>
    </location>
</feature>
<evidence type="ECO:0000256" key="5">
    <source>
        <dbReference type="ARBA" id="ARBA00023242"/>
    </source>
</evidence>
<evidence type="ECO:0000313" key="8">
    <source>
        <dbReference type="EMBL" id="KKA17944.1"/>
    </source>
</evidence>
<reference evidence="8 9" key="1">
    <citation type="submission" date="2015-04" db="EMBL/GenBank/DDBJ databases">
        <authorList>
            <person name="Heijne W.H."/>
            <person name="Fedorova N.D."/>
            <person name="Nierman W.C."/>
            <person name="Vollebregt A.W."/>
            <person name="Zhao Z."/>
            <person name="Wu L."/>
            <person name="Kumar M."/>
            <person name="Stam H."/>
            <person name="van den Berg M.A."/>
            <person name="Pel H.J."/>
        </authorList>
    </citation>
    <scope>NUCLEOTIDE SEQUENCE [LARGE SCALE GENOMIC DNA]</scope>
    <source>
        <strain evidence="8 9">CBS 393.64</strain>
    </source>
</reference>
<feature type="coiled-coil region" evidence="6">
    <location>
        <begin position="112"/>
        <end position="139"/>
    </location>
</feature>
<dbReference type="GO" id="GO:0008270">
    <property type="term" value="F:zinc ion binding"/>
    <property type="evidence" value="ECO:0007669"/>
    <property type="project" value="InterPro"/>
</dbReference>
<feature type="compositionally biased region" description="Polar residues" evidence="7">
    <location>
        <begin position="143"/>
        <end position="156"/>
    </location>
</feature>
<keyword evidence="5" id="KW-0539">Nucleus</keyword>
<dbReference type="EMBL" id="LASV01000523">
    <property type="protein sequence ID" value="KKA17944.1"/>
    <property type="molecule type" value="Genomic_DNA"/>
</dbReference>
<evidence type="ECO:0000313" key="9">
    <source>
        <dbReference type="Proteomes" id="UP000053958"/>
    </source>
</evidence>
<protein>
    <submittedName>
        <fullName evidence="8">C6 transcription factor</fullName>
    </submittedName>
</protein>
<sequence length="685" mass="76035">MSTYAGPPLPEHMSPDLRRIMGAGELAAGGSLVTPPATDSSRNSSTANNRAVTESDLSGGLEAEKIQPIIRKRRGGSRRACNECKQQKAPSSTCSRCRRLQIECKVEPSFKRISKRRRNAEMEREIADLRRRLAEADRAQATFDASASDELNQSSEDVFYDPHSPPQSTRAQSISVSVDQQASRPLPPQGPDDTILPRTNNVWRLEDITLSRARVLRLFEQPRRVSQLFGPACLVDHLCRQSSMPVRTRPPSAVIGASQSTPVVDHQQCSAELPRRKGTMFALHVATAHDESEKRPDLYAQWLNDAGGHAAGLAPPRPTGRIHHVPDGGPGRRAEGQIADVGYLQHRRSEVSVATGYGQPPGTIYDWALEPASLKNADYRLPDELKTRLRIEKFCDRVTRSLYSGRPEPTEFISTEKLLIVRILENELREMEQDFGEDISQINMIHLRAADLHLRFFVFLSSNARSDDLTNLFLATTSFLGRVLELETSPGNLLAHATNYILQMIVSAAFALMKLLKSSFSRQIDFDHGKFLFNGAISSIRRISVVDNDRPVRLANVISQMWNAGWSGSASGDDALQLKIRSRMSMSHVYDTVWRWRQRFKPQQKTEDNTQSAVPNNNPSNSAAGAMGPQQDSNNNSLADPTLMLSPNFDQNGGLMGEASFSDVFDSLNWVFDGIPDSFVGPPVI</sequence>
<dbReference type="GeneID" id="25320378"/>
<dbReference type="PANTHER" id="PTHR31845">
    <property type="entry name" value="FINGER DOMAIN PROTEIN, PUTATIVE-RELATED"/>
    <property type="match status" value="1"/>
</dbReference>
<dbReference type="GO" id="GO:0000981">
    <property type="term" value="F:DNA-binding transcription factor activity, RNA polymerase II-specific"/>
    <property type="evidence" value="ECO:0007669"/>
    <property type="project" value="InterPro"/>
</dbReference>
<evidence type="ECO:0000256" key="2">
    <source>
        <dbReference type="ARBA" id="ARBA00023015"/>
    </source>
</evidence>
<dbReference type="AlphaFoldDB" id="A0A0F4YIA0"/>
<dbReference type="GO" id="GO:0005634">
    <property type="term" value="C:nucleus"/>
    <property type="evidence" value="ECO:0007669"/>
    <property type="project" value="UniProtKB-SubCell"/>
</dbReference>
<feature type="region of interest" description="Disordered" evidence="7">
    <location>
        <begin position="143"/>
        <end position="198"/>
    </location>
</feature>
<feature type="compositionally biased region" description="Low complexity" evidence="7">
    <location>
        <begin position="615"/>
        <end position="624"/>
    </location>
</feature>
<evidence type="ECO:0000256" key="7">
    <source>
        <dbReference type="SAM" id="MobiDB-lite"/>
    </source>
</evidence>
<evidence type="ECO:0000256" key="4">
    <source>
        <dbReference type="ARBA" id="ARBA00023163"/>
    </source>
</evidence>
<dbReference type="Gene3D" id="4.10.240.10">
    <property type="entry name" value="Zn(2)-C6 fungal-type DNA-binding domain"/>
    <property type="match status" value="1"/>
</dbReference>
<keyword evidence="3" id="KW-0238">DNA-binding</keyword>
<dbReference type="STRING" id="1408163.A0A0F4YIA0"/>
<proteinExistence type="predicted"/>
<keyword evidence="2" id="KW-0805">Transcription regulation</keyword>
<dbReference type="InterPro" id="IPR036864">
    <property type="entry name" value="Zn2-C6_fun-type_DNA-bd_sf"/>
</dbReference>
<accession>A0A0F4YIA0</accession>
<dbReference type="GO" id="GO:0000976">
    <property type="term" value="F:transcription cis-regulatory region binding"/>
    <property type="evidence" value="ECO:0007669"/>
    <property type="project" value="TreeGrafter"/>
</dbReference>
<dbReference type="RefSeq" id="XP_013324556.1">
    <property type="nucleotide sequence ID" value="XM_013469102.1"/>
</dbReference>
<evidence type="ECO:0000256" key="3">
    <source>
        <dbReference type="ARBA" id="ARBA00023125"/>
    </source>
</evidence>
<dbReference type="CDD" id="cd00067">
    <property type="entry name" value="GAL4"/>
    <property type="match status" value="1"/>
</dbReference>
<keyword evidence="9" id="KW-1185">Reference proteome</keyword>
<comment type="subcellular location">
    <subcellularLocation>
        <location evidence="1">Nucleus</location>
    </subcellularLocation>
</comment>
<dbReference type="Proteomes" id="UP000053958">
    <property type="component" value="Unassembled WGS sequence"/>
</dbReference>
<organism evidence="8 9">
    <name type="scientific">Rasamsonia emersonii (strain ATCC 16479 / CBS 393.64 / IMI 116815)</name>
    <dbReference type="NCBI Taxonomy" id="1408163"/>
    <lineage>
        <taxon>Eukaryota</taxon>
        <taxon>Fungi</taxon>
        <taxon>Dikarya</taxon>
        <taxon>Ascomycota</taxon>
        <taxon>Pezizomycotina</taxon>
        <taxon>Eurotiomycetes</taxon>
        <taxon>Eurotiomycetidae</taxon>
        <taxon>Eurotiales</taxon>
        <taxon>Trichocomaceae</taxon>
        <taxon>Rasamsonia</taxon>
    </lineage>
</organism>
<evidence type="ECO:0000256" key="6">
    <source>
        <dbReference type="SAM" id="Coils"/>
    </source>
</evidence>
<gene>
    <name evidence="8" type="ORF">T310_8117</name>
</gene>
<keyword evidence="6" id="KW-0175">Coiled coil</keyword>
<feature type="compositionally biased region" description="Polar residues" evidence="7">
    <location>
        <begin position="630"/>
        <end position="639"/>
    </location>
</feature>
<dbReference type="InterPro" id="IPR051089">
    <property type="entry name" value="prtT"/>
</dbReference>